<reference evidence="2 3" key="2">
    <citation type="journal article" date="2015" name="Stand. Genomic Sci.">
        <title>High quality draft genomic sequence of Arenimonas donghaensis DSM 18148(T).</title>
        <authorList>
            <person name="Chen F."/>
            <person name="Wang H."/>
            <person name="Cao Y."/>
            <person name="Li X."/>
            <person name="Wang G."/>
        </authorList>
    </citation>
    <scope>NUCLEOTIDE SEQUENCE [LARGE SCALE GENOMIC DNA]</scope>
    <source>
        <strain evidence="2 3">HO3-R19</strain>
    </source>
</reference>
<dbReference type="AlphaFoldDB" id="A0A087MJL7"/>
<dbReference type="SUPFAM" id="SSF54523">
    <property type="entry name" value="Pili subunits"/>
    <property type="match status" value="1"/>
</dbReference>
<dbReference type="Gene3D" id="3.30.700.10">
    <property type="entry name" value="Glycoprotein, Type 4 Pilin"/>
    <property type="match status" value="1"/>
</dbReference>
<proteinExistence type="predicted"/>
<evidence type="ECO:0000259" key="1">
    <source>
        <dbReference type="Pfam" id="PF08334"/>
    </source>
</evidence>
<dbReference type="STRING" id="1121014.N788_11125"/>
<dbReference type="InterPro" id="IPR045584">
    <property type="entry name" value="Pilin-like"/>
</dbReference>
<name>A0A087MJL7_9GAMM</name>
<accession>A0A087MJL7</accession>
<gene>
    <name evidence="2" type="ORF">N788_11125</name>
</gene>
<organism evidence="2 3">
    <name type="scientific">Arenimonas donghaensis DSM 18148 = HO3-R19</name>
    <dbReference type="NCBI Taxonomy" id="1121014"/>
    <lineage>
        <taxon>Bacteria</taxon>
        <taxon>Pseudomonadati</taxon>
        <taxon>Pseudomonadota</taxon>
        <taxon>Gammaproteobacteria</taxon>
        <taxon>Lysobacterales</taxon>
        <taxon>Lysobacteraceae</taxon>
        <taxon>Arenimonas</taxon>
    </lineage>
</organism>
<dbReference type="InterPro" id="IPR010054">
    <property type="entry name" value="Type2_sec_GspG"/>
</dbReference>
<feature type="domain" description="Type II secretion system protein GspG C-terminal" evidence="1">
    <location>
        <begin position="18"/>
        <end position="126"/>
    </location>
</feature>
<dbReference type="Pfam" id="PF08334">
    <property type="entry name" value="T2SSG"/>
    <property type="match status" value="1"/>
</dbReference>
<dbReference type="PATRIC" id="fig|1121014.3.peg.980"/>
<dbReference type="Proteomes" id="UP000029085">
    <property type="component" value="Unassembled WGS sequence"/>
</dbReference>
<dbReference type="EMBL" id="AVCJ01000007">
    <property type="protein sequence ID" value="KFL37070.1"/>
    <property type="molecule type" value="Genomic_DNA"/>
</dbReference>
<dbReference type="NCBIfam" id="TIGR01710">
    <property type="entry name" value="typeII_sec_gspG"/>
    <property type="match status" value="1"/>
</dbReference>
<protein>
    <recommendedName>
        <fullName evidence="1">Type II secretion system protein GspG C-terminal domain-containing protein</fullName>
    </recommendedName>
</protein>
<comment type="caution">
    <text evidence="2">The sequence shown here is derived from an EMBL/GenBank/DDBJ whole genome shotgun (WGS) entry which is preliminary data.</text>
</comment>
<evidence type="ECO:0000313" key="2">
    <source>
        <dbReference type="EMBL" id="KFL37070.1"/>
    </source>
</evidence>
<keyword evidence="3" id="KW-1185">Reference proteome</keyword>
<dbReference type="GO" id="GO:0015627">
    <property type="term" value="C:type II protein secretion system complex"/>
    <property type="evidence" value="ECO:0007669"/>
    <property type="project" value="InterPro"/>
</dbReference>
<sequence>MLVVLVIIGLIASLVGPRLFSRVDTSKVQVAETQVKMLRGALETYRLEVGSFPAASQGLDVLYNPPQDERLRGRWNGPYLDEPAPLDPWGNPYQYSMPGAEGMPFALYSFGADGQRGGEGIDADIGFLPRG</sequence>
<reference evidence="3" key="1">
    <citation type="submission" date="2013-08" db="EMBL/GenBank/DDBJ databases">
        <title>Genome sequencing of Arenimonas donghaensis.</title>
        <authorList>
            <person name="Chen F."/>
            <person name="Wang G."/>
        </authorList>
    </citation>
    <scope>NUCLEOTIDE SEQUENCE [LARGE SCALE GENOMIC DNA]</scope>
    <source>
        <strain evidence="3">HO3-R19</strain>
    </source>
</reference>
<dbReference type="GO" id="GO:0015628">
    <property type="term" value="P:protein secretion by the type II secretion system"/>
    <property type="evidence" value="ECO:0007669"/>
    <property type="project" value="InterPro"/>
</dbReference>
<evidence type="ECO:0000313" key="3">
    <source>
        <dbReference type="Proteomes" id="UP000029085"/>
    </source>
</evidence>
<dbReference type="InterPro" id="IPR013545">
    <property type="entry name" value="T2SS_protein-GspG_C"/>
</dbReference>